<accession>A0ABW5P1E6</accession>
<proteinExistence type="predicted"/>
<name>A0ABW5P1E6_9DEIO</name>
<reference evidence="5" key="1">
    <citation type="journal article" date="2019" name="Int. J. Syst. Evol. Microbiol.">
        <title>The Global Catalogue of Microorganisms (GCM) 10K type strain sequencing project: providing services to taxonomists for standard genome sequencing and annotation.</title>
        <authorList>
            <consortium name="The Broad Institute Genomics Platform"/>
            <consortium name="The Broad Institute Genome Sequencing Center for Infectious Disease"/>
            <person name="Wu L."/>
            <person name="Ma J."/>
        </authorList>
    </citation>
    <scope>NUCLEOTIDE SEQUENCE [LARGE SCALE GENOMIC DNA]</scope>
    <source>
        <strain evidence="5">KCTC 33842</strain>
    </source>
</reference>
<dbReference type="InterPro" id="IPR050832">
    <property type="entry name" value="Bact_Acetyltransf"/>
</dbReference>
<dbReference type="Proteomes" id="UP001597475">
    <property type="component" value="Unassembled WGS sequence"/>
</dbReference>
<dbReference type="InterPro" id="IPR016181">
    <property type="entry name" value="Acyl_CoA_acyltransferase"/>
</dbReference>
<dbReference type="Gene3D" id="3.40.630.30">
    <property type="match status" value="1"/>
</dbReference>
<evidence type="ECO:0000313" key="4">
    <source>
        <dbReference type="EMBL" id="MFD2609059.1"/>
    </source>
</evidence>
<dbReference type="EMBL" id="JBHUMK010000025">
    <property type="protein sequence ID" value="MFD2609059.1"/>
    <property type="molecule type" value="Genomic_DNA"/>
</dbReference>
<feature type="domain" description="N-acetyltransferase" evidence="3">
    <location>
        <begin position="14"/>
        <end position="181"/>
    </location>
</feature>
<evidence type="ECO:0000256" key="2">
    <source>
        <dbReference type="ARBA" id="ARBA00023315"/>
    </source>
</evidence>
<dbReference type="InterPro" id="IPR000182">
    <property type="entry name" value="GNAT_dom"/>
</dbReference>
<protein>
    <submittedName>
        <fullName evidence="4">GNAT family N-acetyltransferase</fullName>
    </submittedName>
</protein>
<dbReference type="CDD" id="cd04301">
    <property type="entry name" value="NAT_SF"/>
    <property type="match status" value="1"/>
</dbReference>
<dbReference type="Pfam" id="PF00583">
    <property type="entry name" value="Acetyltransf_1"/>
    <property type="match status" value="1"/>
</dbReference>
<dbReference type="PROSITE" id="PS51186">
    <property type="entry name" value="GNAT"/>
    <property type="match status" value="1"/>
</dbReference>
<keyword evidence="5" id="KW-1185">Reference proteome</keyword>
<dbReference type="SUPFAM" id="SSF55729">
    <property type="entry name" value="Acyl-CoA N-acyltransferases (Nat)"/>
    <property type="match status" value="1"/>
</dbReference>
<evidence type="ECO:0000259" key="3">
    <source>
        <dbReference type="PROSITE" id="PS51186"/>
    </source>
</evidence>
<keyword evidence="1" id="KW-0808">Transferase</keyword>
<comment type="caution">
    <text evidence="4">The sequence shown here is derived from an EMBL/GenBank/DDBJ whole genome shotgun (WGS) entry which is preliminary data.</text>
</comment>
<dbReference type="PANTHER" id="PTHR43877">
    <property type="entry name" value="AMINOALKYLPHOSPHONATE N-ACETYLTRANSFERASE-RELATED-RELATED"/>
    <property type="match status" value="1"/>
</dbReference>
<organism evidence="4 5">
    <name type="scientific">Deinococcus taklimakanensis</name>
    <dbReference type="NCBI Taxonomy" id="536443"/>
    <lineage>
        <taxon>Bacteria</taxon>
        <taxon>Thermotogati</taxon>
        <taxon>Deinococcota</taxon>
        <taxon>Deinococci</taxon>
        <taxon>Deinococcales</taxon>
        <taxon>Deinococcaceae</taxon>
        <taxon>Deinococcus</taxon>
    </lineage>
</organism>
<evidence type="ECO:0000313" key="5">
    <source>
        <dbReference type="Proteomes" id="UP001597475"/>
    </source>
</evidence>
<evidence type="ECO:0000256" key="1">
    <source>
        <dbReference type="ARBA" id="ARBA00022679"/>
    </source>
</evidence>
<gene>
    <name evidence="4" type="ORF">ACFSR9_06340</name>
</gene>
<sequence length="181" mass="19693">MRVHRRTGKAVTMIEIRTLSNTPETVDQLTDVLISTVAAGGSVGFMHPVSMEEARAFWQKALQDAAEGHRVIFGAWEDAKLRGTVTLITGMPPNQPHRAEIAKMMTHPQARQRGIATRLIQAAEAEAAARGKTLLVLDTAADEGAGPFYEKLGYSLSGEIPDFALKPHGGLTGTLFFWKKL</sequence>
<dbReference type="RefSeq" id="WP_386844130.1">
    <property type="nucleotide sequence ID" value="NZ_JBHUMK010000025.1"/>
</dbReference>
<keyword evidence="2" id="KW-0012">Acyltransferase</keyword>